<protein>
    <recommendedName>
        <fullName evidence="1">Myb/SANT-like domain-containing protein</fullName>
    </recommendedName>
</protein>
<dbReference type="PANTHER" id="PTHR31704">
    <property type="entry name" value="MYB/SANT-LIKE DNA-BINDING DOMAIN PROTEIN-RELATED"/>
    <property type="match status" value="1"/>
</dbReference>
<accession>A0A2I0W9M4</accession>
<dbReference type="AlphaFoldDB" id="A0A2I0W9M4"/>
<evidence type="ECO:0000259" key="1">
    <source>
        <dbReference type="Pfam" id="PF12776"/>
    </source>
</evidence>
<keyword evidence="3" id="KW-1185">Reference proteome</keyword>
<dbReference type="STRING" id="906689.A0A2I0W9M4"/>
<sequence length="308" mass="35673">MGKPKDGGPSATWEKDVKIIFCDLCLREIELGNRPTTHFNKEGWTNLIKNFYDKTGREYDKVQLKNKWDQLKKDWKLWKELKRGSTGLGWDPRKKTIDAPDEWWKEKLEVVPNAKKFRYCGIDPELEDKLDLMFLGVVATGDHAWTPNQGLHDENVTEDSENIDVSSESFEDPSQKLESINDCIQLKRPSSTTSTGRRKKIFGSTFLRSQITQLVNSCTNITSETNESKSILEKSSISTAIKVLEQTPEVFEDMQLYLFSTKLLEDPSRPKNTWLENIRNDLSLLDLNENLTFNRTQWRKRIHVADPT</sequence>
<organism evidence="2 3">
    <name type="scientific">Dendrobium catenatum</name>
    <dbReference type="NCBI Taxonomy" id="906689"/>
    <lineage>
        <taxon>Eukaryota</taxon>
        <taxon>Viridiplantae</taxon>
        <taxon>Streptophyta</taxon>
        <taxon>Embryophyta</taxon>
        <taxon>Tracheophyta</taxon>
        <taxon>Spermatophyta</taxon>
        <taxon>Magnoliopsida</taxon>
        <taxon>Liliopsida</taxon>
        <taxon>Asparagales</taxon>
        <taxon>Orchidaceae</taxon>
        <taxon>Epidendroideae</taxon>
        <taxon>Malaxideae</taxon>
        <taxon>Dendrobiinae</taxon>
        <taxon>Dendrobium</taxon>
    </lineage>
</organism>
<dbReference type="Proteomes" id="UP000233837">
    <property type="component" value="Unassembled WGS sequence"/>
</dbReference>
<reference evidence="2 3" key="2">
    <citation type="journal article" date="2017" name="Nature">
        <title>The Apostasia genome and the evolution of orchids.</title>
        <authorList>
            <person name="Zhang G.Q."/>
            <person name="Liu K.W."/>
            <person name="Li Z."/>
            <person name="Lohaus R."/>
            <person name="Hsiao Y.Y."/>
            <person name="Niu S.C."/>
            <person name="Wang J.Y."/>
            <person name="Lin Y.C."/>
            <person name="Xu Q."/>
            <person name="Chen L.J."/>
            <person name="Yoshida K."/>
            <person name="Fujiwara S."/>
            <person name="Wang Z.W."/>
            <person name="Zhang Y.Q."/>
            <person name="Mitsuda N."/>
            <person name="Wang M."/>
            <person name="Liu G.H."/>
            <person name="Pecoraro L."/>
            <person name="Huang H.X."/>
            <person name="Xiao X.J."/>
            <person name="Lin M."/>
            <person name="Wu X.Y."/>
            <person name="Wu W.L."/>
            <person name="Chen Y.Y."/>
            <person name="Chang S.B."/>
            <person name="Sakamoto S."/>
            <person name="Ohme-Takagi M."/>
            <person name="Yagi M."/>
            <person name="Zeng S.J."/>
            <person name="Shen C.Y."/>
            <person name="Yeh C.M."/>
            <person name="Luo Y.B."/>
            <person name="Tsai W.C."/>
            <person name="Van de Peer Y."/>
            <person name="Liu Z.J."/>
        </authorList>
    </citation>
    <scope>NUCLEOTIDE SEQUENCE [LARGE SCALE GENOMIC DNA]</scope>
    <source>
        <tissue evidence="2">The whole plant</tissue>
    </source>
</reference>
<gene>
    <name evidence="2" type="ORF">MA16_Dca025022</name>
</gene>
<proteinExistence type="predicted"/>
<dbReference type="Pfam" id="PF12776">
    <property type="entry name" value="Myb_DNA-bind_3"/>
    <property type="match status" value="1"/>
</dbReference>
<evidence type="ECO:0000313" key="2">
    <source>
        <dbReference type="EMBL" id="PKU72367.1"/>
    </source>
</evidence>
<reference evidence="2 3" key="1">
    <citation type="journal article" date="2016" name="Sci. Rep.">
        <title>The Dendrobium catenatum Lindl. genome sequence provides insights into polysaccharide synthase, floral development and adaptive evolution.</title>
        <authorList>
            <person name="Zhang G.Q."/>
            <person name="Xu Q."/>
            <person name="Bian C."/>
            <person name="Tsai W.C."/>
            <person name="Yeh C.M."/>
            <person name="Liu K.W."/>
            <person name="Yoshida K."/>
            <person name="Zhang L.S."/>
            <person name="Chang S.B."/>
            <person name="Chen F."/>
            <person name="Shi Y."/>
            <person name="Su Y.Y."/>
            <person name="Zhang Y.Q."/>
            <person name="Chen L.J."/>
            <person name="Yin Y."/>
            <person name="Lin M."/>
            <person name="Huang H."/>
            <person name="Deng H."/>
            <person name="Wang Z.W."/>
            <person name="Zhu S.L."/>
            <person name="Zhao X."/>
            <person name="Deng C."/>
            <person name="Niu S.C."/>
            <person name="Huang J."/>
            <person name="Wang M."/>
            <person name="Liu G.H."/>
            <person name="Yang H.J."/>
            <person name="Xiao X.J."/>
            <person name="Hsiao Y.Y."/>
            <person name="Wu W.L."/>
            <person name="Chen Y.Y."/>
            <person name="Mitsuda N."/>
            <person name="Ohme-Takagi M."/>
            <person name="Luo Y.B."/>
            <person name="Van de Peer Y."/>
            <person name="Liu Z.J."/>
        </authorList>
    </citation>
    <scope>NUCLEOTIDE SEQUENCE [LARGE SCALE GENOMIC DNA]</scope>
    <source>
        <tissue evidence="2">The whole plant</tissue>
    </source>
</reference>
<evidence type="ECO:0000313" key="3">
    <source>
        <dbReference type="Proteomes" id="UP000233837"/>
    </source>
</evidence>
<feature type="domain" description="Myb/SANT-like" evidence="1">
    <location>
        <begin position="12"/>
        <end position="106"/>
    </location>
</feature>
<dbReference type="PANTHER" id="PTHR31704:SF37">
    <property type="entry name" value="HEAT SHOCK PROTEIN"/>
    <property type="match status" value="1"/>
</dbReference>
<dbReference type="InterPro" id="IPR024752">
    <property type="entry name" value="Myb/SANT-like_dom"/>
</dbReference>
<name>A0A2I0W9M4_9ASPA</name>
<dbReference type="EMBL" id="KZ502840">
    <property type="protein sequence ID" value="PKU72367.1"/>
    <property type="molecule type" value="Genomic_DNA"/>
</dbReference>